<feature type="compositionally biased region" description="Low complexity" evidence="1">
    <location>
        <begin position="182"/>
        <end position="193"/>
    </location>
</feature>
<proteinExistence type="predicted"/>
<evidence type="ECO:0000256" key="1">
    <source>
        <dbReference type="SAM" id="MobiDB-lite"/>
    </source>
</evidence>
<dbReference type="AlphaFoldDB" id="G7E228"/>
<protein>
    <submittedName>
        <fullName evidence="2">Uncharacterized protein</fullName>
    </submittedName>
</protein>
<gene>
    <name evidence="2" type="primary">Mo03538</name>
    <name evidence="2" type="ORF">E5Q_03538</name>
</gene>
<evidence type="ECO:0000313" key="2">
    <source>
        <dbReference type="EMBL" id="GAA96865.1"/>
    </source>
</evidence>
<dbReference type="STRING" id="764103.G7E228"/>
<dbReference type="Proteomes" id="UP000009131">
    <property type="component" value="Unassembled WGS sequence"/>
</dbReference>
<dbReference type="EMBL" id="BABT02000108">
    <property type="protein sequence ID" value="GAA96865.1"/>
    <property type="molecule type" value="Genomic_DNA"/>
</dbReference>
<accession>G7E228</accession>
<dbReference type="PANTHER" id="PTHR34618:SF1">
    <property type="entry name" value="SECRETED PROTEIN"/>
    <property type="match status" value="1"/>
</dbReference>
<dbReference type="InterPro" id="IPR021476">
    <property type="entry name" value="Egh16-like"/>
</dbReference>
<dbReference type="InParanoid" id="G7E228"/>
<keyword evidence="3" id="KW-1185">Reference proteome</keyword>
<name>G7E228_MIXOS</name>
<reference evidence="2 3" key="1">
    <citation type="journal article" date="2011" name="J. Gen. Appl. Microbiol.">
        <title>Draft genome sequencing of the enigmatic basidiomycete Mixia osmundae.</title>
        <authorList>
            <person name="Nishida H."/>
            <person name="Nagatsuka Y."/>
            <person name="Sugiyama J."/>
        </authorList>
    </citation>
    <scope>NUCLEOTIDE SEQUENCE [LARGE SCALE GENOMIC DNA]</scope>
    <source>
        <strain evidence="3">CBS 9802 / IAM 14324 / JCM 22182 / KY 12970</strain>
    </source>
</reference>
<reference evidence="2 3" key="2">
    <citation type="journal article" date="2012" name="Open Biol.">
        <title>Characteristics of nucleosomes and linker DNA regions on the genome of the basidiomycete Mixia osmundae revealed by mono- and dinucleosome mapping.</title>
        <authorList>
            <person name="Nishida H."/>
            <person name="Kondo S."/>
            <person name="Matsumoto T."/>
            <person name="Suzuki Y."/>
            <person name="Yoshikawa H."/>
            <person name="Taylor T.D."/>
            <person name="Sugiyama J."/>
        </authorList>
    </citation>
    <scope>NUCLEOTIDE SEQUENCE [LARGE SCALE GENOMIC DNA]</scope>
    <source>
        <strain evidence="3">CBS 9802 / IAM 14324 / JCM 22182 / KY 12970</strain>
    </source>
</reference>
<evidence type="ECO:0000313" key="3">
    <source>
        <dbReference type="Proteomes" id="UP000009131"/>
    </source>
</evidence>
<dbReference type="PANTHER" id="PTHR34618">
    <property type="entry name" value="SURFACE PROTEIN MAS1, PUTATIVE-RELATED"/>
    <property type="match status" value="1"/>
</dbReference>
<dbReference type="RefSeq" id="XP_014567286.1">
    <property type="nucleotide sequence ID" value="XM_014711800.1"/>
</dbReference>
<feature type="compositionally biased region" description="Low complexity" evidence="1">
    <location>
        <begin position="221"/>
        <end position="257"/>
    </location>
</feature>
<organism evidence="2 3">
    <name type="scientific">Mixia osmundae (strain CBS 9802 / IAM 14324 / JCM 22182 / KY 12970)</name>
    <dbReference type="NCBI Taxonomy" id="764103"/>
    <lineage>
        <taxon>Eukaryota</taxon>
        <taxon>Fungi</taxon>
        <taxon>Dikarya</taxon>
        <taxon>Basidiomycota</taxon>
        <taxon>Pucciniomycotina</taxon>
        <taxon>Mixiomycetes</taxon>
        <taxon>Mixiales</taxon>
        <taxon>Mixiaceae</taxon>
        <taxon>Mixia</taxon>
    </lineage>
</organism>
<sequence>MDTAIYRQREIDEGISGQCGRTLADGPINIAEGIRTATDENTPAFSAQGEMPIKVDVVNEDGAGPFDCDVSEDGGQTFRPCEVVTQVPGKNGKDTFITTEYPLVLKVNAPNCRGGPQNNICLVRSRNTAPNGPFVACFAAMNAKTPNAEMPKMPAIRKIRAVTPGFDKVVDPPSPTTPAAPRPAAAARPAPAAGGAGGNRLEKAVKRLLGKRANPVKGAIKAVGRAVRRPGANRNRAAAGAGKNRAARPARPARAAN</sequence>
<feature type="region of interest" description="Disordered" evidence="1">
    <location>
        <begin position="170"/>
        <end position="257"/>
    </location>
</feature>
<comment type="caution">
    <text evidence="2">The sequence shown here is derived from an EMBL/GenBank/DDBJ whole genome shotgun (WGS) entry which is preliminary data.</text>
</comment>
<dbReference type="HOGENOM" id="CLU_1082155_0_0_1"/>
<dbReference type="Pfam" id="PF11327">
    <property type="entry name" value="Egh16-like"/>
    <property type="match status" value="1"/>
</dbReference>
<feature type="compositionally biased region" description="Pro residues" evidence="1">
    <location>
        <begin position="172"/>
        <end position="181"/>
    </location>
</feature>
<dbReference type="OrthoDB" id="3241054at2759"/>